<keyword evidence="6" id="KW-0694">RNA-binding</keyword>
<feature type="active site" evidence="6">
    <location>
        <position position="18"/>
    </location>
</feature>
<keyword evidence="6" id="KW-0963">Cytoplasm</keyword>
<dbReference type="SMART" id="SM00535">
    <property type="entry name" value="RIBOc"/>
    <property type="match status" value="1"/>
</dbReference>
<dbReference type="EC" id="3.1.26.-" evidence="6"/>
<comment type="subunit">
    <text evidence="6">Homodimer.</text>
</comment>
<dbReference type="AlphaFoldDB" id="A0A1C6I152"/>
<dbReference type="PANTHER" id="PTHR34276">
    <property type="entry name" value="MINI-RIBONUCLEASE 3"/>
    <property type="match status" value="1"/>
</dbReference>
<organism evidence="8">
    <name type="scientific">uncultured Anaerotruncus sp</name>
    <dbReference type="NCBI Taxonomy" id="905011"/>
    <lineage>
        <taxon>Bacteria</taxon>
        <taxon>Bacillati</taxon>
        <taxon>Bacillota</taxon>
        <taxon>Clostridia</taxon>
        <taxon>Eubacteriales</taxon>
        <taxon>Oscillospiraceae</taxon>
        <taxon>Anaerotruncus</taxon>
        <taxon>environmental samples</taxon>
    </lineage>
</organism>
<gene>
    <name evidence="6 8" type="primary">mrnC</name>
    <name evidence="8" type="ORF">SAMEA3545359_01152</name>
</gene>
<reference evidence="8" key="1">
    <citation type="submission" date="2015-09" db="EMBL/GenBank/DDBJ databases">
        <authorList>
            <consortium name="Pathogen Informatics"/>
        </authorList>
    </citation>
    <scope>NUCLEOTIDE SEQUENCE</scope>
    <source>
        <strain evidence="8">2789STDY5834896</strain>
    </source>
</reference>
<dbReference type="EMBL" id="FMHG01000001">
    <property type="protein sequence ID" value="SCJ63303.1"/>
    <property type="molecule type" value="Genomic_DNA"/>
</dbReference>
<dbReference type="SUPFAM" id="SSF69065">
    <property type="entry name" value="RNase III domain-like"/>
    <property type="match status" value="1"/>
</dbReference>
<evidence type="ECO:0000256" key="6">
    <source>
        <dbReference type="HAMAP-Rule" id="MF_01468"/>
    </source>
</evidence>
<sequence>MPQNPKQISPLTLAFLGDGVYELMVRDHLVRQHGSMPPGKLHQLCVRYVRAGAQYRAMQLLYDSLTEEEQTIFRRGRNASGMSVPKNACPTEYRYATGFEALWGYLFLKGEHQRLQQLFAQLLTLDLEGQPPPTAE</sequence>
<dbReference type="GO" id="GO:0005737">
    <property type="term" value="C:cytoplasm"/>
    <property type="evidence" value="ECO:0007669"/>
    <property type="project" value="UniProtKB-SubCell"/>
</dbReference>
<comment type="subcellular location">
    <subcellularLocation>
        <location evidence="6">Cytoplasm</location>
    </subcellularLocation>
</comment>
<feature type="domain" description="RNase III" evidence="7">
    <location>
        <begin position="5"/>
        <end position="132"/>
    </location>
</feature>
<evidence type="ECO:0000313" key="8">
    <source>
        <dbReference type="EMBL" id="SCJ63303.1"/>
    </source>
</evidence>
<dbReference type="HAMAP" id="MF_01468">
    <property type="entry name" value="RNase_Mini_III"/>
    <property type="match status" value="1"/>
</dbReference>
<keyword evidence="6" id="KW-0699">rRNA-binding</keyword>
<name>A0A1C6I152_9FIRM</name>
<dbReference type="PIRSF" id="PIRSF005520">
    <property type="entry name" value="UCP005520"/>
    <property type="match status" value="1"/>
</dbReference>
<keyword evidence="2 6" id="KW-0698">rRNA processing</keyword>
<comment type="similarity">
    <text evidence="6">Belongs to the MrnC RNase family.</text>
</comment>
<dbReference type="CDD" id="cd00593">
    <property type="entry name" value="RIBOc"/>
    <property type="match status" value="1"/>
</dbReference>
<keyword evidence="4 6" id="KW-0255">Endonuclease</keyword>
<keyword evidence="3 6" id="KW-0540">Nuclease</keyword>
<dbReference type="Pfam" id="PF00636">
    <property type="entry name" value="Ribonuclease_3"/>
    <property type="match status" value="1"/>
</dbReference>
<dbReference type="GO" id="GO:0019843">
    <property type="term" value="F:rRNA binding"/>
    <property type="evidence" value="ECO:0007669"/>
    <property type="project" value="UniProtKB-UniRule"/>
</dbReference>
<keyword evidence="6" id="KW-0460">Magnesium</keyword>
<evidence type="ECO:0000256" key="1">
    <source>
        <dbReference type="ARBA" id="ARBA00022517"/>
    </source>
</evidence>
<evidence type="ECO:0000259" key="7">
    <source>
        <dbReference type="SMART" id="SM00535"/>
    </source>
</evidence>
<keyword evidence="1 6" id="KW-0690">Ribosome biogenesis</keyword>
<dbReference type="InterPro" id="IPR008226">
    <property type="entry name" value="Mini3_fam"/>
</dbReference>
<dbReference type="GO" id="GO:0006364">
    <property type="term" value="P:rRNA processing"/>
    <property type="evidence" value="ECO:0007669"/>
    <property type="project" value="UniProtKB-UniRule"/>
</dbReference>
<protein>
    <recommendedName>
        <fullName evidence="6">Mini-ribonuclease 3</fullName>
        <shortName evidence="6">Mini-3</shortName>
        <shortName evidence="6">Mini-RNase 3</shortName>
        <ecNumber evidence="6">3.1.26.-</ecNumber>
    </recommendedName>
    <alternativeName>
        <fullName evidence="6">Mini-RNase III</fullName>
        <shortName evidence="6">Mini-III</shortName>
    </alternativeName>
</protein>
<evidence type="ECO:0000256" key="4">
    <source>
        <dbReference type="ARBA" id="ARBA00022759"/>
    </source>
</evidence>
<evidence type="ECO:0000256" key="2">
    <source>
        <dbReference type="ARBA" id="ARBA00022552"/>
    </source>
</evidence>
<dbReference type="InterPro" id="IPR036389">
    <property type="entry name" value="RNase_III_sf"/>
</dbReference>
<dbReference type="GO" id="GO:0004525">
    <property type="term" value="F:ribonuclease III activity"/>
    <property type="evidence" value="ECO:0007669"/>
    <property type="project" value="InterPro"/>
</dbReference>
<comment type="function">
    <text evidence="6">Involved in correct processing of both the 5' and 3' ends of 23S rRNA precursor. Processes 30S rRNA precursor transcript even in absence of ribonuclease 3 (Rnc); Rnc processes 30S rRNA into smaller rRNA precursors.</text>
</comment>
<proteinExistence type="inferred from homology"/>
<keyword evidence="5 6" id="KW-0378">Hydrolase</keyword>
<evidence type="ECO:0000256" key="5">
    <source>
        <dbReference type="ARBA" id="ARBA00022801"/>
    </source>
</evidence>
<dbReference type="PANTHER" id="PTHR34276:SF1">
    <property type="entry name" value="MINI-RIBONUCLEASE 3"/>
    <property type="match status" value="1"/>
</dbReference>
<dbReference type="InterPro" id="IPR000999">
    <property type="entry name" value="RNase_III_dom"/>
</dbReference>
<accession>A0A1C6I152</accession>
<comment type="cofactor">
    <cofactor evidence="6">
        <name>Mg(2+)</name>
        <dbReference type="ChEBI" id="CHEBI:18420"/>
    </cofactor>
</comment>
<dbReference type="Gene3D" id="1.10.1520.10">
    <property type="entry name" value="Ribonuclease III domain"/>
    <property type="match status" value="1"/>
</dbReference>
<evidence type="ECO:0000256" key="3">
    <source>
        <dbReference type="ARBA" id="ARBA00022722"/>
    </source>
</evidence>